<feature type="non-terminal residue" evidence="1">
    <location>
        <position position="1"/>
    </location>
</feature>
<protein>
    <submittedName>
        <fullName evidence="1">TetR/AcrR family transcriptional regulator</fullName>
    </submittedName>
</protein>
<reference evidence="2" key="1">
    <citation type="journal article" date="2019" name="Int. J. Syst. Evol. Microbiol.">
        <title>The Global Catalogue of Microorganisms (GCM) 10K type strain sequencing project: providing services to taxonomists for standard genome sequencing and annotation.</title>
        <authorList>
            <consortium name="The Broad Institute Genomics Platform"/>
            <consortium name="The Broad Institute Genome Sequencing Center for Infectious Disease"/>
            <person name="Wu L."/>
            <person name="Ma J."/>
        </authorList>
    </citation>
    <scope>NUCLEOTIDE SEQUENCE [LARGE SCALE GENOMIC DNA]</scope>
    <source>
        <strain evidence="2">JCM 32148</strain>
    </source>
</reference>
<dbReference type="EMBL" id="JBHTHM010003022">
    <property type="protein sequence ID" value="MFD0788707.1"/>
    <property type="molecule type" value="Genomic_DNA"/>
</dbReference>
<evidence type="ECO:0000313" key="1">
    <source>
        <dbReference type="EMBL" id="MFD0788707.1"/>
    </source>
</evidence>
<accession>A0ABW3AD10</accession>
<proteinExistence type="predicted"/>
<gene>
    <name evidence="1" type="ORF">ACFQZ8_32725</name>
</gene>
<comment type="caution">
    <text evidence="1">The sequence shown here is derived from an EMBL/GenBank/DDBJ whole genome shotgun (WGS) entry which is preliminary data.</text>
</comment>
<dbReference type="Proteomes" id="UP001597053">
    <property type="component" value="Unassembled WGS sequence"/>
</dbReference>
<organism evidence="1 2">
    <name type="scientific">Micromonospora azadirachtae</name>
    <dbReference type="NCBI Taxonomy" id="1970735"/>
    <lineage>
        <taxon>Bacteria</taxon>
        <taxon>Bacillati</taxon>
        <taxon>Actinomycetota</taxon>
        <taxon>Actinomycetes</taxon>
        <taxon>Micromonosporales</taxon>
        <taxon>Micromonosporaceae</taxon>
        <taxon>Micromonospora</taxon>
    </lineage>
</organism>
<evidence type="ECO:0000313" key="2">
    <source>
        <dbReference type="Proteomes" id="UP001597053"/>
    </source>
</evidence>
<keyword evidence="2" id="KW-1185">Reference proteome</keyword>
<name>A0ABW3AD10_9ACTN</name>
<sequence>AAYALVGASESLADWLADHPEADPEKTATRMMNVAWLGAGQLLNGVTWRPSER</sequence>